<protein>
    <recommendedName>
        <fullName evidence="3">DUF3144 domain-containing protein</fullName>
    </recommendedName>
</protein>
<dbReference type="RefSeq" id="WP_057646779.1">
    <property type="nucleotide sequence ID" value="NZ_LLXU01000081.1"/>
</dbReference>
<sequence>MADVDAHFYDRADALIELANAQLAGASRAQVGDSFLYAAARFHAWSGACGQDSAAAMAGAKAQLLAHFVDQYRAMLEANLDDYVAHFDQYMQAR</sequence>
<gene>
    <name evidence="1" type="ORF">ARC20_10835</name>
</gene>
<comment type="caution">
    <text evidence="1">The sequence shown here is derived from an EMBL/GenBank/DDBJ whole genome shotgun (WGS) entry which is preliminary data.</text>
</comment>
<organism evidence="1 2">
    <name type="scientific">Stenotrophomonas panacihumi</name>
    <dbReference type="NCBI Taxonomy" id="676599"/>
    <lineage>
        <taxon>Bacteria</taxon>
        <taxon>Pseudomonadati</taxon>
        <taxon>Pseudomonadota</taxon>
        <taxon>Gammaproteobacteria</taxon>
        <taxon>Lysobacterales</taxon>
        <taxon>Lysobacteraceae</taxon>
        <taxon>Stenotrophomonas</taxon>
    </lineage>
</organism>
<dbReference type="OrthoDB" id="5344355at2"/>
<dbReference type="EMBL" id="LLXU01000081">
    <property type="protein sequence ID" value="KRG42357.1"/>
    <property type="molecule type" value="Genomic_DNA"/>
</dbReference>
<dbReference type="Pfam" id="PF11342">
    <property type="entry name" value="DUF3144"/>
    <property type="match status" value="1"/>
</dbReference>
<dbReference type="InterPro" id="IPR021490">
    <property type="entry name" value="DUF3144"/>
</dbReference>
<evidence type="ECO:0008006" key="3">
    <source>
        <dbReference type="Google" id="ProtNLM"/>
    </source>
</evidence>
<reference evidence="1 2" key="1">
    <citation type="submission" date="2015-10" db="EMBL/GenBank/DDBJ databases">
        <title>Genome sequencing and analysis of members of genus Stenotrophomonas.</title>
        <authorList>
            <person name="Patil P.P."/>
            <person name="Midha S."/>
            <person name="Patil P.B."/>
        </authorList>
    </citation>
    <scope>NUCLEOTIDE SEQUENCE [LARGE SCALE GENOMIC DNA]</scope>
    <source>
        <strain evidence="1 2">JCM 16536</strain>
    </source>
</reference>
<proteinExistence type="predicted"/>
<evidence type="ECO:0000313" key="1">
    <source>
        <dbReference type="EMBL" id="KRG42357.1"/>
    </source>
</evidence>
<dbReference type="AlphaFoldDB" id="A0A0R0AC57"/>
<name>A0A0R0AC57_9GAMM</name>
<dbReference type="Proteomes" id="UP000051802">
    <property type="component" value="Unassembled WGS sequence"/>
</dbReference>
<evidence type="ECO:0000313" key="2">
    <source>
        <dbReference type="Proteomes" id="UP000051802"/>
    </source>
</evidence>
<accession>A0A0R0AC57</accession>
<dbReference type="Gene3D" id="1.10.287.3020">
    <property type="match status" value="1"/>
</dbReference>
<keyword evidence="2" id="KW-1185">Reference proteome</keyword>